<evidence type="ECO:0000313" key="2">
    <source>
        <dbReference type="Proteomes" id="UP000253664"/>
    </source>
</evidence>
<reference evidence="1 2" key="1">
    <citation type="journal article" date="2015" name="BMC Genomics">
        <title>Insights from the genome of Ophiocordyceps polyrhachis-furcata to pathogenicity and host specificity in insect fungi.</title>
        <authorList>
            <person name="Wichadakul D."/>
            <person name="Kobmoo N."/>
            <person name="Ingsriswang S."/>
            <person name="Tangphatsornruang S."/>
            <person name="Chantasingh D."/>
            <person name="Luangsa-ard J.J."/>
            <person name="Eurwilaichitr L."/>
        </authorList>
    </citation>
    <scope>NUCLEOTIDE SEQUENCE [LARGE SCALE GENOMIC DNA]</scope>
    <source>
        <strain evidence="1 2">BCC 54312</strain>
    </source>
</reference>
<dbReference type="AlphaFoldDB" id="A0A367LPD6"/>
<name>A0A367LPD6_9HYPO</name>
<organism evidence="1 2">
    <name type="scientific">Ophiocordyceps polyrhachis-furcata BCC 54312</name>
    <dbReference type="NCBI Taxonomy" id="1330021"/>
    <lineage>
        <taxon>Eukaryota</taxon>
        <taxon>Fungi</taxon>
        <taxon>Dikarya</taxon>
        <taxon>Ascomycota</taxon>
        <taxon>Pezizomycotina</taxon>
        <taxon>Sordariomycetes</taxon>
        <taxon>Hypocreomycetidae</taxon>
        <taxon>Hypocreales</taxon>
        <taxon>Ophiocordycipitaceae</taxon>
        <taxon>Ophiocordyceps</taxon>
    </lineage>
</organism>
<gene>
    <name evidence="1" type="ORF">L249_1785</name>
</gene>
<protein>
    <submittedName>
        <fullName evidence="1">Uncharacterized protein</fullName>
    </submittedName>
</protein>
<evidence type="ECO:0000313" key="1">
    <source>
        <dbReference type="EMBL" id="RCI16102.1"/>
    </source>
</evidence>
<proteinExistence type="predicted"/>
<accession>A0A367LPD6</accession>
<keyword evidence="2" id="KW-1185">Reference proteome</keyword>
<comment type="caution">
    <text evidence="1">The sequence shown here is derived from an EMBL/GenBank/DDBJ whole genome shotgun (WGS) entry which is preliminary data.</text>
</comment>
<dbReference type="Proteomes" id="UP000253664">
    <property type="component" value="Unassembled WGS sequence"/>
</dbReference>
<sequence length="114" mass="12924">MNRGYNPWLWGRLIWDGGLDFGNLEACRHNRRCTMQVSLDGTTFAYTRPRSPAIGPRSYGYEELGSVICSGPATLPVSDKRQCFFFPIEATTGADNVRRVWICNHELDGKQRVP</sequence>
<dbReference type="EMBL" id="LKCN02000001">
    <property type="protein sequence ID" value="RCI16102.1"/>
    <property type="molecule type" value="Genomic_DNA"/>
</dbReference>